<dbReference type="InterPro" id="IPR050498">
    <property type="entry name" value="Ycf3"/>
</dbReference>
<dbReference type="Gene3D" id="1.25.40.10">
    <property type="entry name" value="Tetratricopeptide repeat domain"/>
    <property type="match status" value="7"/>
</dbReference>
<dbReference type="InterPro" id="IPR011990">
    <property type="entry name" value="TPR-like_helical_dom_sf"/>
</dbReference>
<proteinExistence type="predicted"/>
<evidence type="ECO:0000313" key="5">
    <source>
        <dbReference type="Proteomes" id="UP000663879"/>
    </source>
</evidence>
<gene>
    <name evidence="4" type="ORF">OXX778_LOCUS1489</name>
</gene>
<evidence type="ECO:0000256" key="1">
    <source>
        <dbReference type="ARBA" id="ARBA00022737"/>
    </source>
</evidence>
<dbReference type="InterPro" id="IPR035897">
    <property type="entry name" value="Toll_tir_struct_dom_sf"/>
</dbReference>
<dbReference type="SMART" id="SM00028">
    <property type="entry name" value="TPR"/>
    <property type="match status" value="16"/>
</dbReference>
<feature type="coiled-coil region" evidence="3">
    <location>
        <begin position="2500"/>
        <end position="2527"/>
    </location>
</feature>
<evidence type="ECO:0000256" key="3">
    <source>
        <dbReference type="SAM" id="Coils"/>
    </source>
</evidence>
<reference evidence="4" key="1">
    <citation type="submission" date="2021-02" db="EMBL/GenBank/DDBJ databases">
        <authorList>
            <person name="Nowell W R."/>
        </authorList>
    </citation>
    <scope>NUCLEOTIDE SEQUENCE</scope>
    <source>
        <strain evidence="4">Ploen Becks lab</strain>
    </source>
</reference>
<dbReference type="PANTHER" id="PTHR44858">
    <property type="entry name" value="TETRATRICOPEPTIDE REPEAT PROTEIN 6"/>
    <property type="match status" value="1"/>
</dbReference>
<organism evidence="4 5">
    <name type="scientific">Brachionus calyciflorus</name>
    <dbReference type="NCBI Taxonomy" id="104777"/>
    <lineage>
        <taxon>Eukaryota</taxon>
        <taxon>Metazoa</taxon>
        <taxon>Spiralia</taxon>
        <taxon>Gnathifera</taxon>
        <taxon>Rotifera</taxon>
        <taxon>Eurotatoria</taxon>
        <taxon>Monogononta</taxon>
        <taxon>Pseudotrocha</taxon>
        <taxon>Ploima</taxon>
        <taxon>Brachionidae</taxon>
        <taxon>Brachionus</taxon>
    </lineage>
</organism>
<sequence>MSDSNESKQISKDLKRLCDCDNSFRINSIANWVELRERYYHGAVQFKEKNQLEKAFHYFHHAILCDPKHIPSYEQLIYVLIDLKKFEHTGYYLNKLNDISPEQTSILRGHVYFARNQYTNSEIQLQLSLNINPTSQKALFLLGLRNLLLNRFDQSEVNFEKLLSINKTHIEAKFCLATIKMFKCNYEAAINDYTKIFFQDPNFYLCSYHIALCYFMLGDYEQSIKSCEQTLKMHHLSRIYELVSMNYFELRDDVGMKRIDEKIMSLYSSKKIKEEVFITNTLIQSFNLILNDPQNCRKVQAKLQNCFSIIQNSQNDDLNEHIERLDYYMSIMNILKTYQDTDELENQPELPLAQFRFHTESLETYKLSNYLYLISLNHLKANNDSLCLKYIDQAINLDKSNINFYLIKNLLHLRKNDMPSSIELLKRICSRIPENNAKLRYFLALAYNKVGKKDQALEHLSHIVSKDWRSETKLSYLNQFIDNDINYELKHSEWFNYSKIFDSMPKLVKEKKLYQHNKHVMDVRRLNLLVRIDYHLYFDLKCVNYLLLKSIAKYENYDLENALSILKKAERLDSDNLGVLTHLALIYLKLEPSKADVYIQNIFDIKRRQTMPRNYLDFYRNKIAKYILENSQVNEKLSDKTKCLVNVSYESFQKAKEIFIDMLEKNSDLNDENTRQTYLDIYAYLVENLHRNHFDNELVYLSTQASNKLGIDLTNFDASKIDFNPSNERSIISRGILYTGISYFNLKDYEKSKQLLDRKFLSKQENLMANFYHNVLLLKLKEINPQIALRNFENILDIYNESKDTDSVLDRPEYDEIELIYFVCLCNFKLKNFDECTRVLKSTYNQLKRNRPKLAYTEDEVIYMNGILNFVDKKYDQTISLFRNLHVQDVEIQNEINFYNSIALYKFNQVKNYESIREALRALEKIDDNFSTQVLDVWNFKMFKLKCLVFLILKAWSENRDDELRLFISKFANEMEQNKIINEKIFYYRIIITSLISQDYTSALEICKEALNTYEKIKFFYYYSGLIAFKLKQNSDAMKYLDKFIDESKSSEILGNNQMVSNSYYYLALINQDMKNYKKSIEYFDSALLNQGSENDPNKRRYLIHDVYNECDLLYYKSLSYLNLSEYEKTMELLDKILELTDKDPKKKAFYSDECKLILARTLIKNKDYKKALKTLKKIINLRSEEKRNQVYYYTGILYYYMDEYSNCLSQFLELPEDFNQDDCGNINLLKLKCFFYLIIKSSKSSQALIKSKLTSYLEQFNELVSTTSLDDIPDMLDAKTLYSILINYKVSHNYEKTFDDSQKALANNSDKIIYLYFSALAKFKEFMNLKFGLTSTERENFLNSSEFFFEKFISLAKSLPGQEYENKIINSYYYLALIAQLKSKYQKSFDLIQLLESFSKQDITDDPNRSQLEKLEIKIDLNEFNTIELDFLRAVVLYNLNKLNESKEIFMDLFRELTGNSLTSSSSSLSDHNLKLSHKNKINISNGVNYYLGAIHHVNSDELDKALEHFQKVKRRYNYFSESRYLIGLIYFMKKNYDQAITHFKGLEIRDFKDFDYGDNLLYYTVKTLFYLAKPEILNKAINSKIQLAKLCEKCDFILKEKNLLDLNEKFFEILVIKTWCLYYSENYEQLYSFLEKKLFPMYEKYADFMFLYGIASIMLFHKFKADAYIEASYKYFLDYILITKKKQQPSLLGEYFTNFDLEVELTSKYYLANVLTTKNYARYEDGIKIFIQILYFKNSKELGDLMDTKQMVNDFLQKSKIDEITQSFPIFREFDVYDLIYYLGVNLNEIEMYEKSFQMLIALANSFKLRDERKANEINFYLGFAKFKQEDYKNASEYFNKYKPMDDEYPKQVPKIELARYYIGICLYNKKDPDFVRAIKKFKEISQDYKDKEELSDLAHYLIDSNYKLALGYYNSNTHGKWNEYFSFTLEVCNEFLVDYNFDFKNFNPIVIEALEKKALSLYYLSQFKILREFLDTHCIKNFPQNIFFYYIKSICLYKLITSEKNNSDEVRLNCDEAIESIQQFITISKETNQETSENKILNLRYIKSVIYLSYPNGSDPKIFLNSMDMIKGVKNEFKSEIKDDDLVVFNTENLEYQEAMINYLSGNYNLSIEQFEEILNKKYFKNDEVKLSDVNYYLALSMIKSKKNADSERKKIIEYLKYVKKESKLYEKSKLYLACELFNLGDLPQAFEFMQSFDKFQNYEEELGHKLDEFRVKIPFYYGNYLMNLRNQVDALDKYKLASLRSTEFLTTFKLEFQKYLSEELTRIDNLQTLPLFQQVFYKIFYFKLWSLFHLKNYNEIIRLVNEYESLSLNLNDLTFLKAFSMFKFNKENNAKVSDLFEQYLNNNNKFPEVIIENLNNLPFSISREEKQLISLYCLAEINKPNFDKEYALLSSLLSTINSNYEIETLSLNDLIKQCRKSQSIFNLNVINLTDIVYKWLHAFYLVNSKIGAYEQIHVKLSEIIDEFDASANFFSHNQKDNLIFFLGKAIFEHFKIEQSENLQKSLQEKFENLSENFKKIKINSEFYTESLQLLAEFNYELNKAENLDKSIYYLDKLISSTLKNNNVEDADYLLVKCYEKKIVSGVDSELINSDYIKFNDLFDRLKLHTSSRVKELAYLTKLKLDLKFIKFKNETILKVAQEANIQFPLNLEILFYKGKLEFLNNLSWHTAINSFLHNCKEDSYPGAKFHIQESQYYMLKWQIPGLDEQDYRDRLGHSIYVNRLIKELDTSLSQYKSDDLDLNLIYYDFGLAHFKDLGYTECINKLKRIQEPSTTYSDNSNEYNLSFYYFMLGVSEMITNTSDLTIALNILNHISRKSNYYEKGLLCSIHLNYKMGNYEHIIKTYPSLLLSLSSSKYIFDYQAYVISSRFWLSFNNYAKLAQELKEIETNHFTRDDMYNFYRSFIKLWIGVSNDFSSVKFVPQSMPNVEYDSISKAAFMETNEINFVNGVILYSQKSYALASSLFDKFLKSESSNSKCRILTKFYNSHSSYYLLKDKLNESRDDLKKDYEVKLRNIIGTMQDEIMDSEYFSNSQKELNLLLGNIFFDLMILTRSKSEAENSIKCLNKYFEPNMEYDEKTRTKIGICQFNLENYTECLEMFDKIKQTDLDIKYYSSLCHKNLNSMSKALDLINEVVESYKQLEFNKSRRINDVYYQRGLIYKNMPEPSYNKALGDFLEQVKIDEYHCLAYKNILEVIELMKQNEIANNTFIGEKDLILFNLKVLFGIGEDKTDYLNKVNELISSSMSGKEEDDGLIYFSYNMASKDKVFAIYNLMLKLGFRCYIDKENFSVALNEKQENMLVLEKSDIFLSFLTPEYSESAIGIAEIKKASEEDIEILPIVLRYPQSYVNELKLLRDRNQLDKKVEILGHFSSIKEYCENDALSFDMGNLDEQEFTEENLLNNQVMASLVIKIINLFFE</sequence>
<dbReference type="InterPro" id="IPR019734">
    <property type="entry name" value="TPR_rpt"/>
</dbReference>
<dbReference type="Proteomes" id="UP000663879">
    <property type="component" value="Unassembled WGS sequence"/>
</dbReference>
<dbReference type="SUPFAM" id="SSF48452">
    <property type="entry name" value="TPR-like"/>
    <property type="match status" value="4"/>
</dbReference>
<dbReference type="PANTHER" id="PTHR44858:SF18">
    <property type="entry name" value="TETRATRICOPEPTIDE REPEAT (TPR) PROTEIN"/>
    <property type="match status" value="1"/>
</dbReference>
<protein>
    <submittedName>
        <fullName evidence="4">Uncharacterized protein</fullName>
    </submittedName>
</protein>
<dbReference type="SUPFAM" id="SSF81901">
    <property type="entry name" value="HCP-like"/>
    <property type="match status" value="1"/>
</dbReference>
<accession>A0A813M738</accession>
<keyword evidence="1" id="KW-0677">Repeat</keyword>
<dbReference type="SUPFAM" id="SSF52200">
    <property type="entry name" value="Toll/Interleukin receptor TIR domain"/>
    <property type="match status" value="1"/>
</dbReference>
<dbReference type="Gene3D" id="3.40.50.10140">
    <property type="entry name" value="Toll/interleukin-1 receptor homology (TIR) domain"/>
    <property type="match status" value="1"/>
</dbReference>
<dbReference type="EMBL" id="CAJNOC010000096">
    <property type="protein sequence ID" value="CAF0714612.1"/>
    <property type="molecule type" value="Genomic_DNA"/>
</dbReference>
<keyword evidence="3" id="KW-0175">Coiled coil</keyword>
<evidence type="ECO:0000256" key="2">
    <source>
        <dbReference type="ARBA" id="ARBA00022803"/>
    </source>
</evidence>
<keyword evidence="2" id="KW-0802">TPR repeat</keyword>
<comment type="caution">
    <text evidence="4">The sequence shown here is derived from an EMBL/GenBank/DDBJ whole genome shotgun (WGS) entry which is preliminary data.</text>
</comment>
<name>A0A813M738_9BILA</name>
<dbReference type="OrthoDB" id="5985555at2759"/>
<keyword evidence="5" id="KW-1185">Reference proteome</keyword>
<evidence type="ECO:0000313" key="4">
    <source>
        <dbReference type="EMBL" id="CAF0714612.1"/>
    </source>
</evidence>